<reference evidence="1 2" key="1">
    <citation type="submission" date="2022-05" db="EMBL/GenBank/DDBJ databases">
        <title>Microbulbifer sp. nov., isolated from sponge.</title>
        <authorList>
            <person name="Gao L."/>
        </authorList>
    </citation>
    <scope>NUCLEOTIDE SEQUENCE [LARGE SCALE GENOMIC DNA]</scope>
    <source>
        <strain evidence="1 2">MI-G</strain>
    </source>
</reference>
<gene>
    <name evidence="1" type="ORF">M8T91_06570</name>
</gene>
<proteinExistence type="predicted"/>
<protein>
    <recommendedName>
        <fullName evidence="3">Metallo-mystery pair system four-Cys motif protein</fullName>
    </recommendedName>
</protein>
<organism evidence="1 2">
    <name type="scientific">Microbulbifer spongiae</name>
    <dbReference type="NCBI Taxonomy" id="2944933"/>
    <lineage>
        <taxon>Bacteria</taxon>
        <taxon>Pseudomonadati</taxon>
        <taxon>Pseudomonadota</taxon>
        <taxon>Gammaproteobacteria</taxon>
        <taxon>Cellvibrionales</taxon>
        <taxon>Microbulbiferaceae</taxon>
        <taxon>Microbulbifer</taxon>
    </lineage>
</organism>
<dbReference type="RefSeq" id="WP_301418013.1">
    <property type="nucleotide sequence ID" value="NZ_CP098023.1"/>
</dbReference>
<dbReference type="Proteomes" id="UP001321520">
    <property type="component" value="Chromosome"/>
</dbReference>
<evidence type="ECO:0000313" key="1">
    <source>
        <dbReference type="EMBL" id="WKD51082.1"/>
    </source>
</evidence>
<accession>A0ABY9EFV1</accession>
<keyword evidence="2" id="KW-1185">Reference proteome</keyword>
<name>A0ABY9EFV1_9GAMM</name>
<evidence type="ECO:0000313" key="2">
    <source>
        <dbReference type="Proteomes" id="UP001321520"/>
    </source>
</evidence>
<sequence length="262" mass="27831">MLVATSLKVSAQYSSCNDFGHFDLFIDIVPPAAVGAKILIDSAGSFPLSADTGNIVVPADFGDLPGGPHKTDDPGWVVNAGGLLDGEKLWFRALGALRYWDPTIEAWIGPVKGERVRYFGTIPFEVFLRNDPVELAFYKQGTIWSYGGLEGPLESPIDQAARDGSIHTHLDFCVEAADGDCALRGVGHTGNPSTGAYLIELQLFSDAGEGEKYRSSRPVQVLLNNGLTGDQCGTAIDALIQPTNVDSSEALPGAGVLIMTGY</sequence>
<dbReference type="EMBL" id="CP098023">
    <property type="protein sequence ID" value="WKD51082.1"/>
    <property type="molecule type" value="Genomic_DNA"/>
</dbReference>
<evidence type="ECO:0008006" key="3">
    <source>
        <dbReference type="Google" id="ProtNLM"/>
    </source>
</evidence>